<proteinExistence type="predicted"/>
<protein>
    <submittedName>
        <fullName evidence="3">Uncharacterized protein</fullName>
    </submittedName>
</protein>
<keyword evidence="2" id="KW-0732">Signal</keyword>
<reference evidence="4 5" key="1">
    <citation type="submission" date="2014-11" db="EMBL/GenBank/DDBJ databases">
        <title>Comparative genomic analysis of Cryptosporidium hominis reveals occurrence of genetic recombination in virulent subtypes.</title>
        <authorList>
            <person name="Guo Y."/>
            <person name="Tang K."/>
            <person name="Frace M."/>
            <person name="Li N."/>
            <person name="Roellig D.M."/>
            <person name="Sammons S."/>
            <person name="Knipe K."/>
            <person name="Rowe L."/>
            <person name="Feng Y."/>
            <person name="Xiao L."/>
        </authorList>
    </citation>
    <scope>NUCLEOTIDE SEQUENCE [LARGE SCALE GENOMIC DNA]</scope>
    <source>
        <strain evidence="4">30976</strain>
    </source>
</reference>
<dbReference type="Proteomes" id="UP001429100">
    <property type="component" value="Unassembled WGS sequence"/>
</dbReference>
<keyword evidence="5" id="KW-1185">Reference proteome</keyword>
<dbReference type="EMBL" id="JTAI01000044">
    <property type="protein sequence ID" value="PPS97001.1"/>
    <property type="molecule type" value="Genomic_DNA"/>
</dbReference>
<dbReference type="EMBL" id="LN877947">
    <property type="protein sequence ID" value="CUV04066.1"/>
    <property type="molecule type" value="Genomic_DNA"/>
</dbReference>
<reference evidence="3" key="2">
    <citation type="submission" date="2015-08" db="EMBL/GenBank/DDBJ databases">
        <authorList>
            <person name="Babu N.S."/>
            <person name="Beckwith C.J."/>
            <person name="Beseler K.G."/>
            <person name="Brison A."/>
            <person name="Carone J.V."/>
            <person name="Caskin T.P."/>
            <person name="Diamond M."/>
            <person name="Durham M.E."/>
            <person name="Foxe J.M."/>
            <person name="Go M."/>
            <person name="Henderson B.A."/>
            <person name="Jones I.B."/>
            <person name="McGettigan J.A."/>
            <person name="Micheletti S.J."/>
            <person name="Nasrallah M.E."/>
            <person name="Ortiz D."/>
            <person name="Piller C.R."/>
            <person name="Privatt S.R."/>
            <person name="Schneider S.L."/>
            <person name="Sharp S."/>
            <person name="Smith T.C."/>
            <person name="Stanton J.D."/>
            <person name="Ullery H.E."/>
            <person name="Wilson R.J."/>
            <person name="Serrano M.G."/>
            <person name="Buck G."/>
            <person name="Lee V."/>
            <person name="Wang Y."/>
            <person name="Carvalho R."/>
            <person name="Voegtly L."/>
            <person name="Shi R."/>
            <person name="Duckworth R."/>
            <person name="Johnson A."/>
            <person name="Loviza R."/>
            <person name="Walstead R."/>
            <person name="Shah Z."/>
            <person name="Kiflezghi M."/>
            <person name="Wade K."/>
            <person name="Ball S.L."/>
            <person name="Bradley K.W."/>
            <person name="Asai D.J."/>
            <person name="Bowman C.A."/>
            <person name="Russell D.A."/>
            <person name="Pope W.H."/>
            <person name="Jacobs-Sera D."/>
            <person name="Hendrix R.W."/>
            <person name="Hatfull G.F."/>
        </authorList>
    </citation>
    <scope>NUCLEOTIDE SEQUENCE [LARGE SCALE GENOMIC DNA]</scope>
</reference>
<evidence type="ECO:0000313" key="5">
    <source>
        <dbReference type="Proteomes" id="UP001429100"/>
    </source>
</evidence>
<feature type="chain" id="PRO_5006627528" evidence="2">
    <location>
        <begin position="24"/>
        <end position="1065"/>
    </location>
</feature>
<evidence type="ECO:0000256" key="2">
    <source>
        <dbReference type="SAM" id="SignalP"/>
    </source>
</evidence>
<accession>A0A0S4TA59</accession>
<organism evidence="3">
    <name type="scientific">Cryptosporidium hominis</name>
    <dbReference type="NCBI Taxonomy" id="237895"/>
    <lineage>
        <taxon>Eukaryota</taxon>
        <taxon>Sar</taxon>
        <taxon>Alveolata</taxon>
        <taxon>Apicomplexa</taxon>
        <taxon>Conoidasida</taxon>
        <taxon>Coccidia</taxon>
        <taxon>Eucoccidiorida</taxon>
        <taxon>Eimeriorina</taxon>
        <taxon>Cryptosporidiidae</taxon>
        <taxon>Cryptosporidium</taxon>
    </lineage>
</organism>
<evidence type="ECO:0000313" key="3">
    <source>
        <dbReference type="EMBL" id="CUV04066.1"/>
    </source>
</evidence>
<dbReference type="Proteomes" id="UP000199752">
    <property type="component" value="Chromosome 1"/>
</dbReference>
<sequence>MNIIWGFKISCLILVALLQYATSDQKVEQKDPYRSTMRVEDLNNIDRKRSKADSYVFSDNMLQLSAQFPVISPFESLSLVWLSIYDKIQIRHRNEGALIILFLLSPIYRVINDENFDGDELFNEMESFDEQLSQVIYCLIQTNHGINCESAIEDFTTFINDQILYEIQKHKNSDYDINMTARIDQITDVLNTIKNKQLYIIDKENQIKMYNTLNPEAFIFHIFNIGNLLEHYMDFNSGISFIAILGPLRTFLDLMNKNWGIGENEDASRWFRNKISPLKSVCDDIILGVNKIREEIDHYFQSKSYEKLIILTEIKLYTDSLKQFCTDYNEFLNLPDEDPKKTKEISENLKAVNLIFVDRKNVILGMQTSKLYEYSRKAADTNSQLCMVESDKKVLSSQGLSEYEMDQDISITLLDLIGQFFLNNKIDTKFNAWLVNTCPTTKNLVLNSKFASIGRSFGSIGNQVKNLSTILSARRTNLASKICSRLNSELDDANYNNRRFIIINRLLIPLVVNSSLPSIIPGNAQIYKNKDSTDNKMNLEQVFVDTDRSCLINYFDTMNYYIRETTNICEKIKDHSTLFGSAFNKIANQKAITQMNQNLQKVSQSQLLHEFRELGRDLKGSKYGHFVSEVGNNCFSSLMHWYHFSKKRRKLKGARRLLRKAFYTYTSTLDNVNVELRPELRNIQTAAAKLETNELKILTNGDFVFLNSKVISRYMKKRYTKHTAKMVNEHYKFPAQMLKEDFPITIENLKELNSLIKTDLEKHKNELEEELSMIKESKEGIAKMDENKQIEKESLPFFKSGKTNFVLIGRDFSSFALCQCKIRGSRQFEMLKLFSDLIFQIQHVDIRITGYEMLSHSLKKAVRQMLIIISLNEFAINLLPKVRKGGYQRFYRMKHTTHKALRKRIKKYLSNIKQDTYKLSVVLNSLHNLLLTAFNHFKYDPELDVLRKSFSGIDTEKSDWGTYYHNNSLLRASKAVRRSTIEKLVGNFYFGRIRRSFSTLKETILQMLNPQQILSLSQIFKTDLGVKDIDGIASRLHHYLKSIYPSQNCIGVDQGQKLESFFALC</sequence>
<dbReference type="AlphaFoldDB" id="A0A0S4TA59"/>
<dbReference type="VEuPathDB" id="CryptoDB:CHUDEA1_1230"/>
<reference evidence="4 5" key="3">
    <citation type="submission" date="2017-10" db="EMBL/GenBank/DDBJ databases">
        <title>Consistent, comparative and evidence-based genome annotation and re-annotation for the closely-related species, Cryptosporidium parvum, C. hominis and C. tyzzeri.</title>
        <authorList>
            <person name="Baptista R.P."/>
            <person name="Li Y."/>
            <person name="Sateriale A."/>
            <person name="Striepen B."/>
            <person name="Kissinger J.C."/>
        </authorList>
    </citation>
    <scope>NUCLEOTIDE SEQUENCE [LARGE SCALE GENOMIC DNA]</scope>
    <source>
        <strain evidence="4">30976</strain>
    </source>
</reference>
<name>A0A0S4TA59_CRYHO</name>
<dbReference type="VEuPathDB" id="CryptoDB:ChTU502y2012_411g0205"/>
<dbReference type="VEuPathDB" id="CryptoDB:Chro.10144"/>
<evidence type="ECO:0000256" key="1">
    <source>
        <dbReference type="SAM" id="Coils"/>
    </source>
</evidence>
<evidence type="ECO:0000313" key="4">
    <source>
        <dbReference type="EMBL" id="PPS97001.1"/>
    </source>
</evidence>
<keyword evidence="1" id="KW-0175">Coiled coil</keyword>
<feature type="signal peptide" evidence="2">
    <location>
        <begin position="1"/>
        <end position="23"/>
    </location>
</feature>
<dbReference type="VEuPathDB" id="CryptoDB:GY17_00001128"/>
<gene>
    <name evidence="3" type="ORF">CHUDEA1_1230</name>
    <name evidence="4" type="ORF">GY17_00001128</name>
</gene>
<feature type="coiled-coil region" evidence="1">
    <location>
        <begin position="746"/>
        <end position="780"/>
    </location>
</feature>